<evidence type="ECO:0000256" key="1">
    <source>
        <dbReference type="SAM" id="Phobius"/>
    </source>
</evidence>
<dbReference type="AlphaFoldDB" id="A0AAV4BHF9"/>
<proteinExistence type="predicted"/>
<comment type="caution">
    <text evidence="2">The sequence shown here is derived from an EMBL/GenBank/DDBJ whole genome shotgun (WGS) entry which is preliminary data.</text>
</comment>
<reference evidence="2 3" key="1">
    <citation type="journal article" date="2021" name="Elife">
        <title>Chloroplast acquisition without the gene transfer in kleptoplastic sea slugs, Plakobranchus ocellatus.</title>
        <authorList>
            <person name="Maeda T."/>
            <person name="Takahashi S."/>
            <person name="Yoshida T."/>
            <person name="Shimamura S."/>
            <person name="Takaki Y."/>
            <person name="Nagai Y."/>
            <person name="Toyoda A."/>
            <person name="Suzuki Y."/>
            <person name="Arimoto A."/>
            <person name="Ishii H."/>
            <person name="Satoh N."/>
            <person name="Nishiyama T."/>
            <person name="Hasebe M."/>
            <person name="Maruyama T."/>
            <person name="Minagawa J."/>
            <person name="Obokata J."/>
            <person name="Shigenobu S."/>
        </authorList>
    </citation>
    <scope>NUCLEOTIDE SEQUENCE [LARGE SCALE GENOMIC DNA]</scope>
</reference>
<evidence type="ECO:0000313" key="2">
    <source>
        <dbReference type="EMBL" id="GFO22781.1"/>
    </source>
</evidence>
<evidence type="ECO:0000313" key="3">
    <source>
        <dbReference type="Proteomes" id="UP000735302"/>
    </source>
</evidence>
<keyword evidence="1" id="KW-1133">Transmembrane helix</keyword>
<sequence>MKFRKLKSRQLKRAVNYAVLTFVLFLVYRLFWTQDGQAGARHSSEVSRKLSGLPPALWLHRESLSAFPSLLVSWTFSANPRQSRRRVRTPHAIVVSFIALGLLGSARILP</sequence>
<organism evidence="2 3">
    <name type="scientific">Plakobranchus ocellatus</name>
    <dbReference type="NCBI Taxonomy" id="259542"/>
    <lineage>
        <taxon>Eukaryota</taxon>
        <taxon>Metazoa</taxon>
        <taxon>Spiralia</taxon>
        <taxon>Lophotrochozoa</taxon>
        <taxon>Mollusca</taxon>
        <taxon>Gastropoda</taxon>
        <taxon>Heterobranchia</taxon>
        <taxon>Euthyneura</taxon>
        <taxon>Panpulmonata</taxon>
        <taxon>Sacoglossa</taxon>
        <taxon>Placobranchoidea</taxon>
        <taxon>Plakobranchidae</taxon>
        <taxon>Plakobranchus</taxon>
    </lineage>
</organism>
<dbReference type="EMBL" id="BLXT01005456">
    <property type="protein sequence ID" value="GFO22781.1"/>
    <property type="molecule type" value="Genomic_DNA"/>
</dbReference>
<protein>
    <submittedName>
        <fullName evidence="2">Uncharacterized protein</fullName>
    </submittedName>
</protein>
<accession>A0AAV4BHF9</accession>
<feature type="transmembrane region" description="Helical" evidence="1">
    <location>
        <begin position="89"/>
        <end position="109"/>
    </location>
</feature>
<feature type="transmembrane region" description="Helical" evidence="1">
    <location>
        <begin position="14"/>
        <end position="32"/>
    </location>
</feature>
<name>A0AAV4BHF9_9GAST</name>
<keyword evidence="3" id="KW-1185">Reference proteome</keyword>
<gene>
    <name evidence="2" type="ORF">PoB_004928600</name>
</gene>
<keyword evidence="1" id="KW-0472">Membrane</keyword>
<keyword evidence="1" id="KW-0812">Transmembrane</keyword>
<dbReference type="Proteomes" id="UP000735302">
    <property type="component" value="Unassembled WGS sequence"/>
</dbReference>